<dbReference type="Gene3D" id="3.30.450.20">
    <property type="entry name" value="PAS domain"/>
    <property type="match status" value="1"/>
</dbReference>
<dbReference type="SUPFAM" id="SSF55785">
    <property type="entry name" value="PYP-like sensor domain (PAS domain)"/>
    <property type="match status" value="1"/>
</dbReference>
<feature type="domain" description="PAS" evidence="5">
    <location>
        <begin position="223"/>
        <end position="277"/>
    </location>
</feature>
<gene>
    <name evidence="6" type="ORF">NGM29_18165</name>
</gene>
<keyword evidence="1" id="KW-0805">Transcription regulation</keyword>
<dbReference type="SUPFAM" id="SSF56349">
    <property type="entry name" value="DNA breaking-rejoining enzymes"/>
    <property type="match status" value="1"/>
</dbReference>
<name>A0A9E7SUP0_9EURY</name>
<proteinExistence type="predicted"/>
<dbReference type="InterPro" id="IPR011010">
    <property type="entry name" value="DNA_brk_join_enz"/>
</dbReference>
<keyword evidence="7" id="KW-1185">Reference proteome</keyword>
<dbReference type="KEGG" id="sawl:NGM29_18165"/>
<dbReference type="Pfam" id="PF13426">
    <property type="entry name" value="PAS_9"/>
    <property type="match status" value="1"/>
</dbReference>
<dbReference type="EMBL" id="CP100355">
    <property type="protein sequence ID" value="UTF53665.1"/>
    <property type="molecule type" value="Genomic_DNA"/>
</dbReference>
<keyword evidence="2" id="KW-0804">Transcription</keyword>
<dbReference type="PANTHER" id="PTHR34236:SF1">
    <property type="entry name" value="DIMETHYL SULFOXIDE REDUCTASE TRANSCRIPTIONAL ACTIVATOR"/>
    <property type="match status" value="1"/>
</dbReference>
<dbReference type="GO" id="GO:0006310">
    <property type="term" value="P:DNA recombination"/>
    <property type="evidence" value="ECO:0007669"/>
    <property type="project" value="UniProtKB-KW"/>
</dbReference>
<dbReference type="GO" id="GO:0003677">
    <property type="term" value="F:DNA binding"/>
    <property type="evidence" value="ECO:0007669"/>
    <property type="project" value="InterPro"/>
</dbReference>
<dbReference type="InterPro" id="IPR031803">
    <property type="entry name" value="BAT_GAF/HTH-assoc"/>
</dbReference>
<evidence type="ECO:0000256" key="4">
    <source>
        <dbReference type="SAM" id="MobiDB-lite"/>
    </source>
</evidence>
<dbReference type="GO" id="GO:0015074">
    <property type="term" value="P:DNA integration"/>
    <property type="evidence" value="ECO:0007669"/>
    <property type="project" value="InterPro"/>
</dbReference>
<accession>A0A9E7SUP0</accession>
<dbReference type="AlphaFoldDB" id="A0A9E7SUP0"/>
<dbReference type="PROSITE" id="PS50112">
    <property type="entry name" value="PAS"/>
    <property type="match status" value="1"/>
</dbReference>
<feature type="region of interest" description="Disordered" evidence="4">
    <location>
        <begin position="190"/>
        <end position="223"/>
    </location>
</feature>
<feature type="compositionally biased region" description="Polar residues" evidence="4">
    <location>
        <begin position="196"/>
        <end position="205"/>
    </location>
</feature>
<evidence type="ECO:0000313" key="7">
    <source>
        <dbReference type="Proteomes" id="UP001056855"/>
    </source>
</evidence>
<dbReference type="Gene3D" id="1.10.443.10">
    <property type="entry name" value="Intergrase catalytic core"/>
    <property type="match status" value="1"/>
</dbReference>
<dbReference type="Pfam" id="PF04967">
    <property type="entry name" value="HTH_10"/>
    <property type="match status" value="1"/>
</dbReference>
<evidence type="ECO:0000256" key="3">
    <source>
        <dbReference type="ARBA" id="ARBA00023172"/>
    </source>
</evidence>
<evidence type="ECO:0000256" key="2">
    <source>
        <dbReference type="ARBA" id="ARBA00023163"/>
    </source>
</evidence>
<dbReference type="InterPro" id="IPR035965">
    <property type="entry name" value="PAS-like_dom_sf"/>
</dbReference>
<reference evidence="6" key="1">
    <citation type="submission" date="2022-06" db="EMBL/GenBank/DDBJ databases">
        <title>Diverse halophilic archaea isolated from saline environments.</title>
        <authorList>
            <person name="Cui H.-L."/>
        </authorList>
    </citation>
    <scope>NUCLEOTIDE SEQUENCE</scope>
    <source>
        <strain evidence="6">WLHS1</strain>
    </source>
</reference>
<dbReference type="InterPro" id="IPR013762">
    <property type="entry name" value="Integrase-like_cat_sf"/>
</dbReference>
<keyword evidence="3" id="KW-0233">DNA recombination</keyword>
<dbReference type="InterPro" id="IPR007050">
    <property type="entry name" value="HTH_bacterioopsin"/>
</dbReference>
<evidence type="ECO:0000256" key="1">
    <source>
        <dbReference type="ARBA" id="ARBA00023015"/>
    </source>
</evidence>
<dbReference type="GeneID" id="73292013"/>
<dbReference type="Pfam" id="PF15915">
    <property type="entry name" value="BAT"/>
    <property type="match status" value="1"/>
</dbReference>
<dbReference type="Proteomes" id="UP001056855">
    <property type="component" value="Chromosome"/>
</dbReference>
<dbReference type="RefSeq" id="WP_254158189.1">
    <property type="nucleotide sequence ID" value="NZ_CP100355.1"/>
</dbReference>
<organism evidence="6 7">
    <name type="scientific">Natronosalvus rutilus</name>
    <dbReference type="NCBI Taxonomy" id="2953753"/>
    <lineage>
        <taxon>Archaea</taxon>
        <taxon>Methanobacteriati</taxon>
        <taxon>Methanobacteriota</taxon>
        <taxon>Stenosarchaea group</taxon>
        <taxon>Halobacteria</taxon>
        <taxon>Halobacteriales</taxon>
        <taxon>Natrialbaceae</taxon>
        <taxon>Natronosalvus</taxon>
    </lineage>
</organism>
<protein>
    <submittedName>
        <fullName evidence="6">Helix-turn-helix domain-containing protein</fullName>
    </submittedName>
</protein>
<sequence length="715" mass="78704">MTDGGSTVLTATRYEALLNAAETHREALVVRLCGDVGLRPAEVVRLTPSCVRQLRADPPRYGLAVPASRESVDDPARVAYLPTRVERALRQYAHGNGIGDDDRLVPVTPRRVQMLVTEVSSRASERFDDSALETVSSSDLRRFFAERALRETRNPRAVKAAGGWQSFEALEPYLPNPTRDELVRAFEPLETGRTPDGSSVPSALSNGGRPVQERASEPTGNSTDDALQEVLERSDRYAWFHLDSDGRIDRWSEGAAALFKYAAEDVIGSHVEILFPDAALDEGVPDRLLETARDEHGVDADGWRCRADGSRTHVLETIVPLDADGSRGFVVLACQDSSPDHRFEPARAVTAALLEASTHEAVETEVCRALVDEGPYELAWINRTTASRTRREWYAASGLEDAVIEHLQAAFEEATDVDHGDLADGSVRTNVSTDDFDGTLLAVSVRYGDTVYGTLLLGTARETVGERERTWLETLGSQVGHTIAAVRRRNLLLSDAVVELEFACRDAASFFVDASARLDCRFELDSLVPIDDHTQLYYVHVTDATPAAVFEHAESDAGIRECRVIDTYADGSRLEFVVEGSSPALTLMEYGVTVLESVTRDGTTTITAECASDTDVRTVVDGLRAAFPASELVGKRQVERSVQTARAFRTGLEERLTDRQEAALRAAYFGGYYDWPRESTAEEIADAMDVSSPTLHNHLRKGQHELLRTFFDDRP</sequence>
<evidence type="ECO:0000259" key="5">
    <source>
        <dbReference type="PROSITE" id="PS50112"/>
    </source>
</evidence>
<dbReference type="InterPro" id="IPR000014">
    <property type="entry name" value="PAS"/>
</dbReference>
<dbReference type="PANTHER" id="PTHR34236">
    <property type="entry name" value="DIMETHYL SULFOXIDE REDUCTASE TRANSCRIPTIONAL ACTIVATOR"/>
    <property type="match status" value="1"/>
</dbReference>
<dbReference type="CDD" id="cd00130">
    <property type="entry name" value="PAS"/>
    <property type="match status" value="1"/>
</dbReference>
<evidence type="ECO:0000313" key="6">
    <source>
        <dbReference type="EMBL" id="UTF53665.1"/>
    </source>
</evidence>
<dbReference type="NCBIfam" id="TIGR00229">
    <property type="entry name" value="sensory_box"/>
    <property type="match status" value="1"/>
</dbReference>